<evidence type="ECO:0000313" key="16">
    <source>
        <dbReference type="EMBL" id="KAG3226771.1"/>
    </source>
</evidence>
<dbReference type="VEuPathDB" id="FungiDB:PC110_g3861"/>
<sequence>MSFQGIAWQLLEPKTTFYSPRYNQESLSVRSQALPFWKQPQIVLQLGQTEYVVLNSRPADAAKRSGDPKETKKLLELTVRSLDDVRRAQLYQTAARTQVLEVFVDVEHTRERLLRCLRGGEAVDPGKKVLDDAFEALEMAQQSRDKESAIELYKEAERGFWEAEKLLTDDRSTELLRARRADLQRTIRGLEKEVKKDGDEAQFPPSPAVTIATPLMAEVVTAQPPMDISARLEELRRFAAQQDNAKIQAQQENRTDLTARMAALKNEKAGPAPPIDDLSERLRRLKGDNGSTEAVTVVGEGSLKGKSAVDRIIEQVADEIALSIEGEEVESEDLEESDSDGKSERAWDVATMEHAVRLDGERLLAVLESTVRNMELLATLPDTVPTSGDFQPAVREALHRQSVIEAGLLHFIEQQNTQNDERPETEEDGDSDADEEELQHHTEVASLVSGPVATRLFPKTLHQLLHGLKEDRSARDTLRKLSATSVSPAISRLTEAWMQLIINTDAALSTSFEQDERCVLNLRDSMLKLREAEDDRDQVAFDLAQAHEGRVAMSDKFTAQRARLEAQLRDTKRAAADILDPTARDREEHLQASLSSFETQNSSAQKQVETIQRTIARVTQASQQVETDERKHTQHAATELRELLRRYDDDMEKLDAEIEEERAEVARLDAANAKFAMHFARIDKDRRNMIEEQRAIDLAEKLRRNREANLFGFVLRMQAVVRGFLTRKHMRLEAQRKKNKSRKGKKGSKGKKRVSKSPRRKKPVKKPSVKARTKKS</sequence>
<evidence type="ECO:0000256" key="11">
    <source>
        <dbReference type="SAM" id="MobiDB-lite"/>
    </source>
</evidence>
<dbReference type="Proteomes" id="UP000735874">
    <property type="component" value="Unassembled WGS sequence"/>
</dbReference>
<evidence type="ECO:0000256" key="10">
    <source>
        <dbReference type="SAM" id="Coils"/>
    </source>
</evidence>
<gene>
    <name evidence="12" type="ORF">PC113_g711</name>
    <name evidence="13" type="ORF">PC115_g1027</name>
    <name evidence="14" type="ORF">PC117_g1248</name>
    <name evidence="15" type="ORF">PC118_g3742</name>
    <name evidence="16" type="ORF">PC129_g2614</name>
</gene>
<protein>
    <recommendedName>
        <fullName evidence="4">Dynein regulatory complex protein 10</fullName>
    </recommendedName>
</protein>
<evidence type="ECO:0000256" key="5">
    <source>
        <dbReference type="ARBA" id="ARBA00022490"/>
    </source>
</evidence>
<feature type="coiled-coil region" evidence="10">
    <location>
        <begin position="173"/>
        <end position="200"/>
    </location>
</feature>
<dbReference type="Proteomes" id="UP000760860">
    <property type="component" value="Unassembled WGS sequence"/>
</dbReference>
<evidence type="ECO:0000313" key="13">
    <source>
        <dbReference type="EMBL" id="KAG2943105.1"/>
    </source>
</evidence>
<comment type="function">
    <text evidence="1">Component of the nexin-dynein regulatory complex (N-DRC), a key regulator of ciliary/flagellar motility which maintains the alignment and integrity of the distal axoneme and regulates microtubule sliding in motile axonemes.</text>
</comment>
<reference evidence="14" key="1">
    <citation type="submission" date="2018-10" db="EMBL/GenBank/DDBJ databases">
        <title>Effector identification in a new, highly contiguous assembly of the strawberry crown rot pathogen Phytophthora cactorum.</title>
        <authorList>
            <person name="Armitage A.D."/>
            <person name="Nellist C.F."/>
            <person name="Bates H."/>
            <person name="Vickerstaff R.J."/>
            <person name="Harrison R.J."/>
        </authorList>
    </citation>
    <scope>NUCLEOTIDE SEQUENCE</scope>
    <source>
        <strain evidence="12">15-7</strain>
        <strain evidence="13">4032</strain>
        <strain evidence="14">4040</strain>
        <strain evidence="15">P415</strain>
        <strain evidence="16">P421</strain>
    </source>
</reference>
<dbReference type="EMBL" id="RCMI01000012">
    <property type="protein sequence ID" value="KAG2943105.1"/>
    <property type="molecule type" value="Genomic_DNA"/>
</dbReference>
<dbReference type="PANTHER" id="PTHR31598">
    <property type="entry name" value="IQ DOMAIN-CONTAINING PROTEIN D"/>
    <property type="match status" value="1"/>
</dbReference>
<dbReference type="PANTHER" id="PTHR31598:SF1">
    <property type="entry name" value="DYNEIN REGULATORY COMPLEX PROTEIN 10"/>
    <property type="match status" value="1"/>
</dbReference>
<feature type="region of interest" description="Disordered" evidence="11">
    <location>
        <begin position="414"/>
        <end position="440"/>
    </location>
</feature>
<keyword evidence="6" id="KW-0282">Flagellum</keyword>
<name>A0A8T1ENZ4_9STRA</name>
<feature type="compositionally biased region" description="Acidic residues" evidence="11">
    <location>
        <begin position="423"/>
        <end position="437"/>
    </location>
</feature>
<evidence type="ECO:0000313" key="12">
    <source>
        <dbReference type="EMBL" id="KAG2868843.1"/>
    </source>
</evidence>
<evidence type="ECO:0000256" key="8">
    <source>
        <dbReference type="ARBA" id="ARBA00023212"/>
    </source>
</evidence>
<dbReference type="InterPro" id="IPR042815">
    <property type="entry name" value="DRC10"/>
</dbReference>
<comment type="similarity">
    <text evidence="3">Belongs to the DRC10 family.</text>
</comment>
<evidence type="ECO:0000256" key="1">
    <source>
        <dbReference type="ARBA" id="ARBA00003029"/>
    </source>
</evidence>
<evidence type="ECO:0000256" key="2">
    <source>
        <dbReference type="ARBA" id="ARBA00004611"/>
    </source>
</evidence>
<feature type="region of interest" description="Disordered" evidence="11">
    <location>
        <begin position="731"/>
        <end position="776"/>
    </location>
</feature>
<keyword evidence="9" id="KW-0966">Cell projection</keyword>
<dbReference type="EMBL" id="RCMG01000007">
    <property type="protein sequence ID" value="KAG2868843.1"/>
    <property type="molecule type" value="Genomic_DNA"/>
</dbReference>
<dbReference type="Proteomes" id="UP000736787">
    <property type="component" value="Unassembled WGS sequence"/>
</dbReference>
<evidence type="ECO:0000256" key="4">
    <source>
        <dbReference type="ARBA" id="ARBA00021752"/>
    </source>
</evidence>
<keyword evidence="5" id="KW-0963">Cytoplasm</keyword>
<evidence type="ECO:0000256" key="3">
    <source>
        <dbReference type="ARBA" id="ARBA00009071"/>
    </source>
</evidence>
<evidence type="ECO:0000313" key="17">
    <source>
        <dbReference type="Proteomes" id="UP000736787"/>
    </source>
</evidence>
<keyword evidence="8" id="KW-0206">Cytoskeleton</keyword>
<dbReference type="Proteomes" id="UP000697107">
    <property type="component" value="Unassembled WGS sequence"/>
</dbReference>
<feature type="coiled-coil region" evidence="10">
    <location>
        <begin position="554"/>
        <end position="671"/>
    </location>
</feature>
<feature type="compositionally biased region" description="Basic residues" evidence="11">
    <location>
        <begin position="737"/>
        <end position="776"/>
    </location>
</feature>
<evidence type="ECO:0000256" key="9">
    <source>
        <dbReference type="ARBA" id="ARBA00023273"/>
    </source>
</evidence>
<organism evidence="14 17">
    <name type="scientific">Phytophthora cactorum</name>
    <dbReference type="NCBI Taxonomy" id="29920"/>
    <lineage>
        <taxon>Eukaryota</taxon>
        <taxon>Sar</taxon>
        <taxon>Stramenopiles</taxon>
        <taxon>Oomycota</taxon>
        <taxon>Peronosporomycetes</taxon>
        <taxon>Peronosporales</taxon>
        <taxon>Peronosporaceae</taxon>
        <taxon>Phytophthora</taxon>
    </lineage>
</organism>
<evidence type="ECO:0000256" key="6">
    <source>
        <dbReference type="ARBA" id="ARBA00022846"/>
    </source>
</evidence>
<dbReference type="PROSITE" id="PS50096">
    <property type="entry name" value="IQ"/>
    <property type="match status" value="1"/>
</dbReference>
<proteinExistence type="inferred from homology"/>
<dbReference type="VEuPathDB" id="FungiDB:PC110_g3862"/>
<evidence type="ECO:0000313" key="15">
    <source>
        <dbReference type="EMBL" id="KAG2993928.1"/>
    </source>
</evidence>
<keyword evidence="10" id="KW-0175">Coiled coil</keyword>
<keyword evidence="7" id="KW-0969">Cilium</keyword>
<comment type="caution">
    <text evidence="14">The sequence shown here is derived from an EMBL/GenBank/DDBJ whole genome shotgun (WGS) entry which is preliminary data.</text>
</comment>
<evidence type="ECO:0000256" key="7">
    <source>
        <dbReference type="ARBA" id="ARBA00023069"/>
    </source>
</evidence>
<dbReference type="Proteomes" id="UP000774804">
    <property type="component" value="Unassembled WGS sequence"/>
</dbReference>
<accession>A0A8T1ENZ4</accession>
<evidence type="ECO:0000313" key="14">
    <source>
        <dbReference type="EMBL" id="KAG2954357.1"/>
    </source>
</evidence>
<dbReference type="AlphaFoldDB" id="A0A8T1ENZ4"/>
<dbReference type="EMBL" id="RCMK01000014">
    <property type="protein sequence ID" value="KAG2954357.1"/>
    <property type="molecule type" value="Genomic_DNA"/>
</dbReference>
<comment type="subcellular location">
    <subcellularLocation>
        <location evidence="2">Cytoplasm</location>
        <location evidence="2">Cytoskeleton</location>
        <location evidence="2">Flagellum axoneme</location>
    </subcellularLocation>
</comment>
<dbReference type="EMBL" id="RCMV01000049">
    <property type="protein sequence ID" value="KAG3226771.1"/>
    <property type="molecule type" value="Genomic_DNA"/>
</dbReference>
<dbReference type="EMBL" id="RCML01000066">
    <property type="protein sequence ID" value="KAG2993928.1"/>
    <property type="molecule type" value="Genomic_DNA"/>
</dbReference>